<dbReference type="InterPro" id="IPR011032">
    <property type="entry name" value="GroES-like_sf"/>
</dbReference>
<dbReference type="Pfam" id="PF13602">
    <property type="entry name" value="ADH_zinc_N_2"/>
    <property type="match status" value="1"/>
</dbReference>
<keyword evidence="5" id="KW-1185">Reference proteome</keyword>
<feature type="domain" description="Enoyl reductase (ER)" evidence="3">
    <location>
        <begin position="10"/>
        <end position="314"/>
    </location>
</feature>
<dbReference type="EMBL" id="JAXCLA010000001">
    <property type="protein sequence ID" value="MDY0743203.1"/>
    <property type="molecule type" value="Genomic_DNA"/>
</dbReference>
<dbReference type="Pfam" id="PF08240">
    <property type="entry name" value="ADH_N"/>
    <property type="match status" value="1"/>
</dbReference>
<keyword evidence="2" id="KW-0560">Oxidoreductase</keyword>
<dbReference type="InterPro" id="IPR013154">
    <property type="entry name" value="ADH-like_N"/>
</dbReference>
<dbReference type="CDD" id="cd05286">
    <property type="entry name" value="QOR2"/>
    <property type="match status" value="1"/>
</dbReference>
<dbReference type="Gene3D" id="3.90.180.10">
    <property type="entry name" value="Medium-chain alcohol dehydrogenases, catalytic domain"/>
    <property type="match status" value="1"/>
</dbReference>
<evidence type="ECO:0000313" key="4">
    <source>
        <dbReference type="EMBL" id="MDY0743203.1"/>
    </source>
</evidence>
<evidence type="ECO:0000256" key="2">
    <source>
        <dbReference type="ARBA" id="ARBA00023002"/>
    </source>
</evidence>
<protein>
    <submittedName>
        <fullName evidence="4">Quinone oxidoreductase</fullName>
    </submittedName>
</protein>
<dbReference type="RefSeq" id="WP_320421055.1">
    <property type="nucleotide sequence ID" value="NZ_JAXCLA010000001.1"/>
</dbReference>
<reference evidence="4 5" key="1">
    <citation type="submission" date="2023-11" db="EMBL/GenBank/DDBJ databases">
        <title>Paucibacter sp. nov., isolated from fresh soil in Korea.</title>
        <authorList>
            <person name="Le N.T.T."/>
        </authorList>
    </citation>
    <scope>NUCLEOTIDE SEQUENCE [LARGE SCALE GENOMIC DNA]</scope>
    <source>
        <strain evidence="4 5">R3-3</strain>
    </source>
</reference>
<organism evidence="4 5">
    <name type="scientific">Roseateles agri</name>
    <dbReference type="NCBI Taxonomy" id="3098619"/>
    <lineage>
        <taxon>Bacteria</taxon>
        <taxon>Pseudomonadati</taxon>
        <taxon>Pseudomonadota</taxon>
        <taxon>Betaproteobacteria</taxon>
        <taxon>Burkholderiales</taxon>
        <taxon>Sphaerotilaceae</taxon>
        <taxon>Roseateles</taxon>
    </lineage>
</organism>
<dbReference type="InterPro" id="IPR020843">
    <property type="entry name" value="ER"/>
</dbReference>
<dbReference type="SUPFAM" id="SSF51735">
    <property type="entry name" value="NAD(P)-binding Rossmann-fold domains"/>
    <property type="match status" value="1"/>
</dbReference>
<name>A0ABU5DAF4_9BURK</name>
<evidence type="ECO:0000259" key="3">
    <source>
        <dbReference type="SMART" id="SM00829"/>
    </source>
</evidence>
<dbReference type="Proteomes" id="UP001285263">
    <property type="component" value="Unassembled WGS sequence"/>
</dbReference>
<keyword evidence="1" id="KW-0521">NADP</keyword>
<dbReference type="PANTHER" id="PTHR48106">
    <property type="entry name" value="QUINONE OXIDOREDUCTASE PIG3-RELATED"/>
    <property type="match status" value="1"/>
</dbReference>
<sequence length="316" mass="32395">MKALTFSEFGGPDVLRWTELPDPVPGPGQALVRLQAIGLNFADVYRRQGRYHLRGAPPYIAGYEGAGVVVSAPPGSGFAPGDRVGFADAPFANAELAAVDCERLIPLPATINAETAAAALLQGLTAQFLASDSHPLAAGETALVHAAAGGVGGLLMQWGAARGARMIGLTSSEAKAAVLRGQAAEVLVSPPGAAPDLTGLPPLDVVYDSTGMTVLDSLTQVRTGGTVVFYGMAGGTPPPVPPSILMDGSKRLVGGDLWNVLTGAEERRRRAAELFGLIESGRLRVPVAARFPLSEGAAAHALIEARGTVGKILLIA</sequence>
<dbReference type="InterPro" id="IPR036291">
    <property type="entry name" value="NAD(P)-bd_dom_sf"/>
</dbReference>
<dbReference type="SMART" id="SM00829">
    <property type="entry name" value="PKS_ER"/>
    <property type="match status" value="1"/>
</dbReference>
<accession>A0ABU5DAF4</accession>
<evidence type="ECO:0000256" key="1">
    <source>
        <dbReference type="ARBA" id="ARBA00022857"/>
    </source>
</evidence>
<dbReference type="Gene3D" id="3.40.50.720">
    <property type="entry name" value="NAD(P)-binding Rossmann-like Domain"/>
    <property type="match status" value="1"/>
</dbReference>
<gene>
    <name evidence="4" type="ORF">SNE35_01730</name>
</gene>
<dbReference type="PANTHER" id="PTHR48106:SF13">
    <property type="entry name" value="QUINONE OXIDOREDUCTASE-RELATED"/>
    <property type="match status" value="1"/>
</dbReference>
<proteinExistence type="predicted"/>
<evidence type="ECO:0000313" key="5">
    <source>
        <dbReference type="Proteomes" id="UP001285263"/>
    </source>
</evidence>
<dbReference type="SUPFAM" id="SSF50129">
    <property type="entry name" value="GroES-like"/>
    <property type="match status" value="1"/>
</dbReference>
<dbReference type="InterPro" id="IPR047618">
    <property type="entry name" value="QOR-like"/>
</dbReference>
<comment type="caution">
    <text evidence="4">The sequence shown here is derived from an EMBL/GenBank/DDBJ whole genome shotgun (WGS) entry which is preliminary data.</text>
</comment>